<dbReference type="GO" id="GO:0071034">
    <property type="term" value="P:CUT catabolic process"/>
    <property type="evidence" value="ECO:0007669"/>
    <property type="project" value="TreeGrafter"/>
</dbReference>
<dbReference type="SUPFAM" id="SSF54791">
    <property type="entry name" value="Eukaryotic type KH-domain (KH-domain type I)"/>
    <property type="match status" value="1"/>
</dbReference>
<dbReference type="GO" id="GO:0000177">
    <property type="term" value="C:cytoplasmic exosome (RNase complex)"/>
    <property type="evidence" value="ECO:0007669"/>
    <property type="project" value="TreeGrafter"/>
</dbReference>
<dbReference type="OrthoDB" id="340500at2759"/>
<dbReference type="InterPro" id="IPR004088">
    <property type="entry name" value="KH_dom_type_1"/>
</dbReference>
<keyword evidence="3" id="KW-0694">RNA-binding</keyword>
<accession>A0A7G2CMK0</accession>
<dbReference type="GO" id="GO:0071038">
    <property type="term" value="P:TRAMP-dependent tRNA surveillance pathway"/>
    <property type="evidence" value="ECO:0007669"/>
    <property type="project" value="TreeGrafter"/>
</dbReference>
<dbReference type="PANTHER" id="PTHR21321:SF1">
    <property type="entry name" value="EXOSOME COMPLEX COMPONENT RRP40"/>
    <property type="match status" value="1"/>
</dbReference>
<proteinExistence type="predicted"/>
<keyword evidence="6" id="KW-1185">Reference proteome</keyword>
<dbReference type="Proteomes" id="UP000515908">
    <property type="component" value="Chromosome 16"/>
</dbReference>
<dbReference type="Gene3D" id="3.30.1370.10">
    <property type="entry name" value="K Homology domain, type 1"/>
    <property type="match status" value="1"/>
</dbReference>
<evidence type="ECO:0000256" key="3">
    <source>
        <dbReference type="ARBA" id="ARBA00022884"/>
    </source>
</evidence>
<evidence type="ECO:0000256" key="2">
    <source>
        <dbReference type="ARBA" id="ARBA00022835"/>
    </source>
</evidence>
<dbReference type="GO" id="GO:0003723">
    <property type="term" value="F:RNA binding"/>
    <property type="evidence" value="ECO:0007669"/>
    <property type="project" value="UniProtKB-KW"/>
</dbReference>
<gene>
    <name evidence="5" type="ORF">ADEAN_000767900</name>
</gene>
<dbReference type="Pfam" id="PF15985">
    <property type="entry name" value="KH_6"/>
    <property type="match status" value="1"/>
</dbReference>
<dbReference type="GO" id="GO:0000176">
    <property type="term" value="C:nuclear exosome (RNase complex)"/>
    <property type="evidence" value="ECO:0007669"/>
    <property type="project" value="TreeGrafter"/>
</dbReference>
<dbReference type="GO" id="GO:0071035">
    <property type="term" value="P:nuclear polyadenylation-dependent rRNA catabolic process"/>
    <property type="evidence" value="ECO:0007669"/>
    <property type="project" value="TreeGrafter"/>
</dbReference>
<sequence length="305" mass="33523">MSVRELVPMRSHVCLPGDPVLLTHHNNNNNETPTVVIGDGLYPRGPALLSTYCAPVSATPIQNNNNNNENNNTIIKKYALASPAARRYEPREGDPVIAIVTRRQGQRSYFTWLEAGVQGYLETTAFDGATKTNYPRLKEGDAVYCYIKPTSHSSNYLDRNVHQNSIFQNKEGIEVELSCTAAEVGLPPKSWTSGEAHFGPLSGGQLLQLPLPYVKSLLTPHQNNNNNHNKDAPTESSYLLELLSQHCSYEVVLGLNGYVWIRGAAHGTDSTAALRRTIAVSACLTEGQQDHTVGEMEARVASYFT</sequence>
<dbReference type="VEuPathDB" id="TriTrypDB:ADEAN_000767900"/>
<evidence type="ECO:0000313" key="6">
    <source>
        <dbReference type="Proteomes" id="UP000515908"/>
    </source>
</evidence>
<evidence type="ECO:0000313" key="5">
    <source>
        <dbReference type="EMBL" id="CAD2220164.1"/>
    </source>
</evidence>
<evidence type="ECO:0000259" key="4">
    <source>
        <dbReference type="Pfam" id="PF15985"/>
    </source>
</evidence>
<keyword evidence="2" id="KW-0271">Exosome</keyword>
<reference evidence="5 6" key="1">
    <citation type="submission" date="2020-08" db="EMBL/GenBank/DDBJ databases">
        <authorList>
            <person name="Newling K."/>
            <person name="Davey J."/>
            <person name="Forrester S."/>
        </authorList>
    </citation>
    <scope>NUCLEOTIDE SEQUENCE [LARGE SCALE GENOMIC DNA]</scope>
    <source>
        <strain evidence="6">Crithidia deanei Carvalho (ATCC PRA-265)</strain>
    </source>
</reference>
<dbReference type="GO" id="GO:0071051">
    <property type="term" value="P:poly(A)-dependent snoRNA 3'-end processing"/>
    <property type="evidence" value="ECO:0007669"/>
    <property type="project" value="TreeGrafter"/>
</dbReference>
<feature type="domain" description="K Homology" evidence="4">
    <location>
        <begin position="204"/>
        <end position="263"/>
    </location>
</feature>
<dbReference type="GO" id="GO:0034475">
    <property type="term" value="P:U4 snRNA 3'-end processing"/>
    <property type="evidence" value="ECO:0007669"/>
    <property type="project" value="TreeGrafter"/>
</dbReference>
<dbReference type="GO" id="GO:0000467">
    <property type="term" value="P:exonucleolytic trimming to generate mature 3'-end of 5.8S rRNA from tricistronic rRNA transcript (SSU-rRNA, 5.8S rRNA, LSU-rRNA)"/>
    <property type="evidence" value="ECO:0007669"/>
    <property type="project" value="TreeGrafter"/>
</dbReference>
<dbReference type="PANTHER" id="PTHR21321">
    <property type="entry name" value="PNAS-3 RELATED"/>
    <property type="match status" value="1"/>
</dbReference>
<organism evidence="5 6">
    <name type="scientific">Angomonas deanei</name>
    <dbReference type="NCBI Taxonomy" id="59799"/>
    <lineage>
        <taxon>Eukaryota</taxon>
        <taxon>Discoba</taxon>
        <taxon>Euglenozoa</taxon>
        <taxon>Kinetoplastea</taxon>
        <taxon>Metakinetoplastina</taxon>
        <taxon>Trypanosomatida</taxon>
        <taxon>Trypanosomatidae</taxon>
        <taxon>Strigomonadinae</taxon>
        <taxon>Angomonas</taxon>
    </lineage>
</organism>
<dbReference type="InterPro" id="IPR036612">
    <property type="entry name" value="KH_dom_type_1_sf"/>
</dbReference>
<protein>
    <submittedName>
        <fullName evidence="5">KH domain containing protein, putative</fullName>
    </submittedName>
</protein>
<comment type="subcellular location">
    <subcellularLocation>
        <location evidence="1">Nucleus</location>
    </subcellularLocation>
</comment>
<dbReference type="Gene3D" id="2.40.50.140">
    <property type="entry name" value="Nucleic acid-binding proteins"/>
    <property type="match status" value="1"/>
</dbReference>
<dbReference type="InterPro" id="IPR012340">
    <property type="entry name" value="NA-bd_OB-fold"/>
</dbReference>
<evidence type="ECO:0000256" key="1">
    <source>
        <dbReference type="ARBA" id="ARBA00004123"/>
    </source>
</evidence>
<dbReference type="InterPro" id="IPR026699">
    <property type="entry name" value="Exosome_RNA_bind1/RRP40/RRP4"/>
</dbReference>
<name>A0A7G2CMK0_9TRYP</name>
<dbReference type="Pfam" id="PF21262">
    <property type="entry name" value="RRP40_S1"/>
    <property type="match status" value="1"/>
</dbReference>
<dbReference type="SUPFAM" id="SSF50249">
    <property type="entry name" value="Nucleic acid-binding proteins"/>
    <property type="match status" value="1"/>
</dbReference>
<dbReference type="AlphaFoldDB" id="A0A7G2CMK0"/>
<dbReference type="EMBL" id="LR877160">
    <property type="protein sequence ID" value="CAD2220164.1"/>
    <property type="molecule type" value="Genomic_DNA"/>
</dbReference>